<name>A0AA38C5G2_TAXCH</name>
<feature type="non-terminal residue" evidence="1">
    <location>
        <position position="1"/>
    </location>
</feature>
<evidence type="ECO:0000313" key="1">
    <source>
        <dbReference type="EMBL" id="KAH9293233.1"/>
    </source>
</evidence>
<dbReference type="AlphaFoldDB" id="A0AA38C5G2"/>
<dbReference type="Proteomes" id="UP000824469">
    <property type="component" value="Unassembled WGS sequence"/>
</dbReference>
<protein>
    <submittedName>
        <fullName evidence="1">Uncharacterized protein</fullName>
    </submittedName>
</protein>
<proteinExistence type="predicted"/>
<reference evidence="1 2" key="1">
    <citation type="journal article" date="2021" name="Nat. Plants">
        <title>The Taxus genome provides insights into paclitaxel biosynthesis.</title>
        <authorList>
            <person name="Xiong X."/>
            <person name="Gou J."/>
            <person name="Liao Q."/>
            <person name="Li Y."/>
            <person name="Zhou Q."/>
            <person name="Bi G."/>
            <person name="Li C."/>
            <person name="Du R."/>
            <person name="Wang X."/>
            <person name="Sun T."/>
            <person name="Guo L."/>
            <person name="Liang H."/>
            <person name="Lu P."/>
            <person name="Wu Y."/>
            <person name="Zhang Z."/>
            <person name="Ro D.K."/>
            <person name="Shang Y."/>
            <person name="Huang S."/>
            <person name="Yan J."/>
        </authorList>
    </citation>
    <scope>NUCLEOTIDE SEQUENCE [LARGE SCALE GENOMIC DNA]</scope>
    <source>
        <strain evidence="1">Ta-2019</strain>
    </source>
</reference>
<gene>
    <name evidence="1" type="ORF">KI387_041566</name>
</gene>
<dbReference type="EMBL" id="JAHRHJ020001421">
    <property type="protein sequence ID" value="KAH9293233.1"/>
    <property type="molecule type" value="Genomic_DNA"/>
</dbReference>
<organism evidence="1 2">
    <name type="scientific">Taxus chinensis</name>
    <name type="common">Chinese yew</name>
    <name type="synonym">Taxus wallichiana var. chinensis</name>
    <dbReference type="NCBI Taxonomy" id="29808"/>
    <lineage>
        <taxon>Eukaryota</taxon>
        <taxon>Viridiplantae</taxon>
        <taxon>Streptophyta</taxon>
        <taxon>Embryophyta</taxon>
        <taxon>Tracheophyta</taxon>
        <taxon>Spermatophyta</taxon>
        <taxon>Pinopsida</taxon>
        <taxon>Pinidae</taxon>
        <taxon>Conifers II</taxon>
        <taxon>Cupressales</taxon>
        <taxon>Taxaceae</taxon>
        <taxon>Taxus</taxon>
    </lineage>
</organism>
<accession>A0AA38C5G2</accession>
<keyword evidence="2" id="KW-1185">Reference proteome</keyword>
<sequence length="152" mass="17021">NKARVMSITALVRIQVWDSPFHIIITPISEGRMTWKAPIVMASLLKPSRRLSPRTHIHDFLKMGGQLKHIEPASCTGLQEDHDVWRIIRENGIMTFLERMSGYSALVSYGALATWSRGRVQIGNTRFTISTNAIASVTSLPSSGVVYFKKPL</sequence>
<comment type="caution">
    <text evidence="1">The sequence shown here is derived from an EMBL/GenBank/DDBJ whole genome shotgun (WGS) entry which is preliminary data.</text>
</comment>
<evidence type="ECO:0000313" key="2">
    <source>
        <dbReference type="Proteomes" id="UP000824469"/>
    </source>
</evidence>